<proteinExistence type="inferred from homology"/>
<dbReference type="FunFam" id="3.40.50.720:FF:000084">
    <property type="entry name" value="Short-chain dehydrogenase reductase"/>
    <property type="match status" value="1"/>
</dbReference>
<gene>
    <name evidence="6" type="ORF">SAMN05421812_107306</name>
</gene>
<keyword evidence="2" id="KW-0560">Oxidoreductase</keyword>
<dbReference type="PANTHER" id="PTHR24321">
    <property type="entry name" value="DEHYDROGENASES, SHORT CHAIN"/>
    <property type="match status" value="1"/>
</dbReference>
<keyword evidence="7" id="KW-1185">Reference proteome</keyword>
<evidence type="ECO:0000259" key="5">
    <source>
        <dbReference type="SMART" id="SM00822"/>
    </source>
</evidence>
<keyword evidence="3" id="KW-0520">NAD</keyword>
<dbReference type="PRINTS" id="PR00080">
    <property type="entry name" value="SDRFAMILY"/>
</dbReference>
<evidence type="ECO:0000313" key="7">
    <source>
        <dbReference type="Proteomes" id="UP000198362"/>
    </source>
</evidence>
<dbReference type="InterPro" id="IPR057326">
    <property type="entry name" value="KR_dom"/>
</dbReference>
<dbReference type="CDD" id="cd05233">
    <property type="entry name" value="SDR_c"/>
    <property type="match status" value="1"/>
</dbReference>
<feature type="domain" description="Ketoreductase" evidence="5">
    <location>
        <begin position="13"/>
        <end position="262"/>
    </location>
</feature>
<accession>A0A239N820</accession>
<reference evidence="6 7" key="1">
    <citation type="submission" date="2017-06" db="EMBL/GenBank/DDBJ databases">
        <authorList>
            <person name="Kim H.J."/>
            <person name="Triplett B.A."/>
        </authorList>
    </citation>
    <scope>NUCLEOTIDE SEQUENCE [LARGE SCALE GENOMIC DNA]</scope>
    <source>
        <strain evidence="6 7">CGMCC 4.5593</strain>
    </source>
</reference>
<dbReference type="Proteomes" id="UP000198362">
    <property type="component" value="Unassembled WGS sequence"/>
</dbReference>
<dbReference type="Pfam" id="PF00106">
    <property type="entry name" value="adh_short"/>
    <property type="match status" value="1"/>
</dbReference>
<evidence type="ECO:0000256" key="2">
    <source>
        <dbReference type="ARBA" id="ARBA00023002"/>
    </source>
</evidence>
<dbReference type="Gene3D" id="3.40.50.720">
    <property type="entry name" value="NAD(P)-binding Rossmann-like Domain"/>
    <property type="match status" value="2"/>
</dbReference>
<dbReference type="EMBL" id="FZPH01000007">
    <property type="protein sequence ID" value="SNT50329.1"/>
    <property type="molecule type" value="Genomic_DNA"/>
</dbReference>
<protein>
    <submittedName>
        <fullName evidence="6">NAD(P)-dependent dehydrogenase, short-chain alcohol dehydrogenase family</fullName>
    </submittedName>
</protein>
<dbReference type="PROSITE" id="PS51257">
    <property type="entry name" value="PROKAR_LIPOPROTEIN"/>
    <property type="match status" value="1"/>
</dbReference>
<sequence>MTERAPRIDFAGRWALITGGAGGLGSACARAYLAAGGNVVLADLPGDRLERVAAELRAFAAEADGELSFLGGAPGAELDAAADLPGAAAELGATADQPRAAAELGATADQPSGAAEVLASAGGRVEAIGVDLADVATCRELPHRAHAFGGRLDTLVNATGIMQTKPMAEVTADEWQRVIDINLTGVFHTVQAACGLMTEHGGSVVSIASVAARSGRPAAPAYAASKTALLSLTKSAALAYAPMVRVNAVCPGVFFTDMWRGIVEDRDREYGPGAGQRYLDEVTAKTPLKRLGKVEELADVVAFLASDLAAYITGQAVNVDGGLEMD</sequence>
<dbReference type="SUPFAM" id="SSF51735">
    <property type="entry name" value="NAD(P)-binding Rossmann-fold domains"/>
    <property type="match status" value="1"/>
</dbReference>
<dbReference type="Pfam" id="PF13561">
    <property type="entry name" value="adh_short_C2"/>
    <property type="match status" value="1"/>
</dbReference>
<dbReference type="InterPro" id="IPR020904">
    <property type="entry name" value="Sc_DH/Rdtase_CS"/>
</dbReference>
<dbReference type="PANTHER" id="PTHR24321:SF8">
    <property type="entry name" value="ESTRADIOL 17-BETA-DEHYDROGENASE 8-RELATED"/>
    <property type="match status" value="1"/>
</dbReference>
<evidence type="ECO:0000256" key="1">
    <source>
        <dbReference type="ARBA" id="ARBA00006484"/>
    </source>
</evidence>
<evidence type="ECO:0000313" key="6">
    <source>
        <dbReference type="EMBL" id="SNT50329.1"/>
    </source>
</evidence>
<dbReference type="GO" id="GO:0016491">
    <property type="term" value="F:oxidoreductase activity"/>
    <property type="evidence" value="ECO:0007669"/>
    <property type="project" value="UniProtKB-KW"/>
</dbReference>
<dbReference type="InterPro" id="IPR002347">
    <property type="entry name" value="SDR_fam"/>
</dbReference>
<comment type="similarity">
    <text evidence="1 4">Belongs to the short-chain dehydrogenases/reductases (SDR) family.</text>
</comment>
<dbReference type="PROSITE" id="PS00061">
    <property type="entry name" value="ADH_SHORT"/>
    <property type="match status" value="1"/>
</dbReference>
<organism evidence="6 7">
    <name type="scientific">Asanoa hainanensis</name>
    <dbReference type="NCBI Taxonomy" id="560556"/>
    <lineage>
        <taxon>Bacteria</taxon>
        <taxon>Bacillati</taxon>
        <taxon>Actinomycetota</taxon>
        <taxon>Actinomycetes</taxon>
        <taxon>Micromonosporales</taxon>
        <taxon>Micromonosporaceae</taxon>
        <taxon>Asanoa</taxon>
    </lineage>
</organism>
<evidence type="ECO:0000256" key="3">
    <source>
        <dbReference type="ARBA" id="ARBA00023027"/>
    </source>
</evidence>
<dbReference type="InterPro" id="IPR036291">
    <property type="entry name" value="NAD(P)-bd_dom_sf"/>
</dbReference>
<dbReference type="AlphaFoldDB" id="A0A239N820"/>
<evidence type="ECO:0000256" key="4">
    <source>
        <dbReference type="RuleBase" id="RU000363"/>
    </source>
</evidence>
<dbReference type="RefSeq" id="WP_089250954.1">
    <property type="nucleotide sequence ID" value="NZ_FZPH01000007.1"/>
</dbReference>
<dbReference type="SMART" id="SM00822">
    <property type="entry name" value="PKS_KR"/>
    <property type="match status" value="1"/>
</dbReference>
<dbReference type="OrthoDB" id="517007at2"/>
<name>A0A239N820_9ACTN</name>
<dbReference type="PRINTS" id="PR00081">
    <property type="entry name" value="GDHRDH"/>
</dbReference>